<dbReference type="Proteomes" id="UP000324222">
    <property type="component" value="Unassembled WGS sequence"/>
</dbReference>
<name>A0A5B7F3Z5_PORTR</name>
<keyword evidence="2" id="KW-1185">Reference proteome</keyword>
<evidence type="ECO:0000313" key="2">
    <source>
        <dbReference type="Proteomes" id="UP000324222"/>
    </source>
</evidence>
<protein>
    <submittedName>
        <fullName evidence="1">Uncharacterized protein</fullName>
    </submittedName>
</protein>
<dbReference type="AlphaFoldDB" id="A0A5B7F3Z5"/>
<reference evidence="1 2" key="1">
    <citation type="submission" date="2019-05" db="EMBL/GenBank/DDBJ databases">
        <title>Another draft genome of Portunus trituberculatus and its Hox gene families provides insights of decapod evolution.</title>
        <authorList>
            <person name="Jeong J.-H."/>
            <person name="Song I."/>
            <person name="Kim S."/>
            <person name="Choi T."/>
            <person name="Kim D."/>
            <person name="Ryu S."/>
            <person name="Kim W."/>
        </authorList>
    </citation>
    <scope>NUCLEOTIDE SEQUENCE [LARGE SCALE GENOMIC DNA]</scope>
    <source>
        <tissue evidence="1">Muscle</tissue>
    </source>
</reference>
<gene>
    <name evidence="1" type="ORF">E2C01_033352</name>
</gene>
<accession>A0A5B7F3Z5</accession>
<comment type="caution">
    <text evidence="1">The sequence shown here is derived from an EMBL/GenBank/DDBJ whole genome shotgun (WGS) entry which is preliminary data.</text>
</comment>
<sequence length="64" mass="6958">MEAFGPGGGRDARREYTLSKGSTCCATTHPRSNKCPTLAPVQSFLRLLQDASSWGYLHNQTGTQ</sequence>
<organism evidence="1 2">
    <name type="scientific">Portunus trituberculatus</name>
    <name type="common">Swimming crab</name>
    <name type="synonym">Neptunus trituberculatus</name>
    <dbReference type="NCBI Taxonomy" id="210409"/>
    <lineage>
        <taxon>Eukaryota</taxon>
        <taxon>Metazoa</taxon>
        <taxon>Ecdysozoa</taxon>
        <taxon>Arthropoda</taxon>
        <taxon>Crustacea</taxon>
        <taxon>Multicrustacea</taxon>
        <taxon>Malacostraca</taxon>
        <taxon>Eumalacostraca</taxon>
        <taxon>Eucarida</taxon>
        <taxon>Decapoda</taxon>
        <taxon>Pleocyemata</taxon>
        <taxon>Brachyura</taxon>
        <taxon>Eubrachyura</taxon>
        <taxon>Portunoidea</taxon>
        <taxon>Portunidae</taxon>
        <taxon>Portuninae</taxon>
        <taxon>Portunus</taxon>
    </lineage>
</organism>
<dbReference type="EMBL" id="VSRR010004484">
    <property type="protein sequence ID" value="MPC39803.1"/>
    <property type="molecule type" value="Genomic_DNA"/>
</dbReference>
<evidence type="ECO:0000313" key="1">
    <source>
        <dbReference type="EMBL" id="MPC39803.1"/>
    </source>
</evidence>
<proteinExistence type="predicted"/>